<evidence type="ECO:0000313" key="16">
    <source>
        <dbReference type="Proteomes" id="UP000441208"/>
    </source>
</evidence>
<evidence type="ECO:0000313" key="10">
    <source>
        <dbReference type="EMBL" id="KAE9296671.1"/>
    </source>
</evidence>
<evidence type="ECO:0000313" key="6">
    <source>
        <dbReference type="EMBL" id="KAE9184253.1"/>
    </source>
</evidence>
<name>A0A6A3X7X5_9STRA</name>
<proteinExistence type="predicted"/>
<evidence type="ECO:0000313" key="19">
    <source>
        <dbReference type="Proteomes" id="UP000486351"/>
    </source>
</evidence>
<dbReference type="EMBL" id="QXGF01001898">
    <property type="protein sequence ID" value="KAE8927167.1"/>
    <property type="molecule type" value="Genomic_DNA"/>
</dbReference>
<evidence type="ECO:0000313" key="20">
    <source>
        <dbReference type="Proteomes" id="UP000488956"/>
    </source>
</evidence>
<dbReference type="Proteomes" id="UP000476176">
    <property type="component" value="Unassembled WGS sequence"/>
</dbReference>
<evidence type="ECO:0000313" key="8">
    <source>
        <dbReference type="EMBL" id="KAE9196870.1"/>
    </source>
</evidence>
<evidence type="ECO:0000313" key="4">
    <source>
        <dbReference type="EMBL" id="KAE9084125.1"/>
    </source>
</evidence>
<evidence type="ECO:0000313" key="7">
    <source>
        <dbReference type="EMBL" id="KAE9194946.1"/>
    </source>
</evidence>
<evidence type="ECO:0000313" key="17">
    <source>
        <dbReference type="Proteomes" id="UP000460718"/>
    </source>
</evidence>
<evidence type="ECO:0000313" key="14">
    <source>
        <dbReference type="Proteomes" id="UP000440367"/>
    </source>
</evidence>
<dbReference type="EMBL" id="QXGA01002495">
    <property type="protein sequence ID" value="KAE9096611.1"/>
    <property type="molecule type" value="Genomic_DNA"/>
</dbReference>
<dbReference type="EMBL" id="QXGE01001817">
    <property type="protein sequence ID" value="KAE9287914.1"/>
    <property type="molecule type" value="Genomic_DNA"/>
</dbReference>
<evidence type="ECO:0000313" key="3">
    <source>
        <dbReference type="EMBL" id="KAE9083672.1"/>
    </source>
</evidence>
<dbReference type="EMBL" id="QXGD01001907">
    <property type="protein sequence ID" value="KAE9196870.1"/>
    <property type="molecule type" value="Genomic_DNA"/>
</dbReference>
<dbReference type="Proteomes" id="UP000429523">
    <property type="component" value="Unassembled WGS sequence"/>
</dbReference>
<dbReference type="Proteomes" id="UP000440367">
    <property type="component" value="Unassembled WGS sequence"/>
</dbReference>
<comment type="caution">
    <text evidence="8">The sequence shown here is derived from an EMBL/GenBank/DDBJ whole genome shotgun (WGS) entry which is preliminary data.</text>
</comment>
<dbReference type="EMBL" id="QXFY01002487">
    <property type="protein sequence ID" value="KAE9296671.1"/>
    <property type="molecule type" value="Genomic_DNA"/>
</dbReference>
<dbReference type="EMBL" id="QXFW01001828">
    <property type="protein sequence ID" value="KAE8985305.1"/>
    <property type="molecule type" value="Genomic_DNA"/>
</dbReference>
<keyword evidence="12" id="KW-1185">Reference proteome</keyword>
<evidence type="ECO:0000313" key="1">
    <source>
        <dbReference type="EMBL" id="KAE8927167.1"/>
    </source>
</evidence>
<organism evidence="8 14">
    <name type="scientific">Phytophthora fragariae</name>
    <dbReference type="NCBI Taxonomy" id="53985"/>
    <lineage>
        <taxon>Eukaryota</taxon>
        <taxon>Sar</taxon>
        <taxon>Stramenopiles</taxon>
        <taxon>Oomycota</taxon>
        <taxon>Peronosporomycetes</taxon>
        <taxon>Peronosporales</taxon>
        <taxon>Peronosporaceae</taxon>
        <taxon>Phytophthora</taxon>
    </lineage>
</organism>
<protein>
    <submittedName>
        <fullName evidence="8">Uncharacterized protein</fullName>
    </submittedName>
</protein>
<dbReference type="Proteomes" id="UP000440732">
    <property type="component" value="Unassembled WGS sequence"/>
</dbReference>
<evidence type="ECO:0000313" key="5">
    <source>
        <dbReference type="EMBL" id="KAE9096611.1"/>
    </source>
</evidence>
<evidence type="ECO:0000313" key="18">
    <source>
        <dbReference type="Proteomes" id="UP000476176"/>
    </source>
</evidence>
<evidence type="ECO:0000313" key="2">
    <source>
        <dbReference type="EMBL" id="KAE8985305.1"/>
    </source>
</evidence>
<dbReference type="EMBL" id="QXFX01001833">
    <property type="protein sequence ID" value="KAE9084125.1"/>
    <property type="molecule type" value="Genomic_DNA"/>
</dbReference>
<dbReference type="AlphaFoldDB" id="A0A6A3X7X5"/>
<dbReference type="Proteomes" id="UP000486351">
    <property type="component" value="Unassembled WGS sequence"/>
</dbReference>
<gene>
    <name evidence="9" type="ORF">PF001_g20767</name>
    <name evidence="8" type="ORF">PF002_g22923</name>
    <name evidence="7" type="ORF">PF004_g20578</name>
    <name evidence="6" type="ORF">PF005_g21753</name>
    <name evidence="5" type="ORF">PF006_g23742</name>
    <name evidence="3" type="ORF">PF007_g21807</name>
    <name evidence="10" type="ORF">PF008_g23938</name>
    <name evidence="1" type="ORF">PF009_g22665</name>
    <name evidence="4" type="ORF">PF010_g20963</name>
    <name evidence="2" type="ORF">PF011_g20447</name>
</gene>
<reference evidence="11 12" key="1">
    <citation type="submission" date="2018-08" db="EMBL/GenBank/DDBJ databases">
        <title>Genomic investigation of the strawberry pathogen Phytophthora fragariae indicates pathogenicity is determined by transcriptional variation in three key races.</title>
        <authorList>
            <person name="Adams T.M."/>
            <person name="Armitage A.D."/>
            <person name="Sobczyk M.K."/>
            <person name="Bates H.J."/>
            <person name="Dunwell J.M."/>
            <person name="Nellist C.F."/>
            <person name="Harrison R.J."/>
        </authorList>
    </citation>
    <scope>NUCLEOTIDE SEQUENCE [LARGE SCALE GENOMIC DNA]</scope>
    <source>
        <strain evidence="9 13">A4</strain>
        <strain evidence="8 14">BC-1</strain>
        <strain evidence="7 18">BC-23</strain>
        <strain evidence="6 12">NOV-27</strain>
        <strain evidence="5 15">NOV-5</strain>
        <strain evidence="3 16">NOV-71</strain>
        <strain evidence="10 19">NOV-77</strain>
        <strain evidence="1 11">NOV-9</strain>
        <strain evidence="4 20">ONT-3</strain>
        <strain evidence="2 17">SCRP245</strain>
    </source>
</reference>
<dbReference type="Proteomes" id="UP000437068">
    <property type="component" value="Unassembled WGS sequence"/>
</dbReference>
<evidence type="ECO:0000313" key="15">
    <source>
        <dbReference type="Proteomes" id="UP000440732"/>
    </source>
</evidence>
<accession>A0A6A3X7X5</accession>
<dbReference type="Proteomes" id="UP000488956">
    <property type="component" value="Unassembled WGS sequence"/>
</dbReference>
<sequence>MPDTTQLADQFIYQSSLKGKPAVRVSSRRHWYFNITVEHSV</sequence>
<evidence type="ECO:0000313" key="9">
    <source>
        <dbReference type="EMBL" id="KAE9287914.1"/>
    </source>
</evidence>
<evidence type="ECO:0000313" key="13">
    <source>
        <dbReference type="Proteomes" id="UP000437068"/>
    </source>
</evidence>
<dbReference type="EMBL" id="QXFZ01001879">
    <property type="protein sequence ID" value="KAE9083672.1"/>
    <property type="molecule type" value="Genomic_DNA"/>
</dbReference>
<dbReference type="EMBL" id="QXGC01001850">
    <property type="protein sequence ID" value="KAE9194946.1"/>
    <property type="molecule type" value="Genomic_DNA"/>
</dbReference>
<dbReference type="EMBL" id="QXGB01001885">
    <property type="protein sequence ID" value="KAE9184253.1"/>
    <property type="molecule type" value="Genomic_DNA"/>
</dbReference>
<evidence type="ECO:0000313" key="11">
    <source>
        <dbReference type="Proteomes" id="UP000429523"/>
    </source>
</evidence>
<dbReference type="Proteomes" id="UP000433483">
    <property type="component" value="Unassembled WGS sequence"/>
</dbReference>
<dbReference type="Proteomes" id="UP000441208">
    <property type="component" value="Unassembled WGS sequence"/>
</dbReference>
<dbReference type="Proteomes" id="UP000460718">
    <property type="component" value="Unassembled WGS sequence"/>
</dbReference>
<evidence type="ECO:0000313" key="12">
    <source>
        <dbReference type="Proteomes" id="UP000433483"/>
    </source>
</evidence>